<dbReference type="Gene3D" id="3.30.470.160">
    <property type="entry name" value="Inositol polyphosphate kinase"/>
    <property type="match status" value="1"/>
</dbReference>
<dbReference type="EC" id="2.7.-.-" evidence="4"/>
<evidence type="ECO:0000256" key="1">
    <source>
        <dbReference type="ARBA" id="ARBA00007374"/>
    </source>
</evidence>
<feature type="compositionally biased region" description="Polar residues" evidence="5">
    <location>
        <begin position="620"/>
        <end position="629"/>
    </location>
</feature>
<dbReference type="Pfam" id="PF03770">
    <property type="entry name" value="IPK"/>
    <property type="match status" value="1"/>
</dbReference>
<keyword evidence="7" id="KW-1185">Reference proteome</keyword>
<evidence type="ECO:0000256" key="5">
    <source>
        <dbReference type="SAM" id="MobiDB-lite"/>
    </source>
</evidence>
<dbReference type="EMBL" id="MU006049">
    <property type="protein sequence ID" value="KAF2857346.1"/>
    <property type="molecule type" value="Genomic_DNA"/>
</dbReference>
<feature type="region of interest" description="Disordered" evidence="5">
    <location>
        <begin position="595"/>
        <end position="687"/>
    </location>
</feature>
<feature type="compositionally biased region" description="Basic and acidic residues" evidence="5">
    <location>
        <begin position="161"/>
        <end position="181"/>
    </location>
</feature>
<feature type="region of interest" description="Disordered" evidence="5">
    <location>
        <begin position="1"/>
        <end position="107"/>
    </location>
</feature>
<dbReference type="AlphaFoldDB" id="A0A6A7BPS7"/>
<comment type="similarity">
    <text evidence="1 4">Belongs to the inositol phosphokinase (IPK) family.</text>
</comment>
<feature type="compositionally biased region" description="Basic and acidic residues" evidence="5">
    <location>
        <begin position="282"/>
        <end position="291"/>
    </location>
</feature>
<dbReference type="GO" id="GO:0032958">
    <property type="term" value="P:inositol phosphate biosynthetic process"/>
    <property type="evidence" value="ECO:0007669"/>
    <property type="project" value="InterPro"/>
</dbReference>
<feature type="compositionally biased region" description="Basic and acidic residues" evidence="5">
    <location>
        <begin position="51"/>
        <end position="69"/>
    </location>
</feature>
<evidence type="ECO:0000313" key="7">
    <source>
        <dbReference type="Proteomes" id="UP000799421"/>
    </source>
</evidence>
<dbReference type="PANTHER" id="PTHR12400">
    <property type="entry name" value="INOSITOL POLYPHOSPHATE KINASE"/>
    <property type="match status" value="1"/>
</dbReference>
<sequence length="1001" mass="111928">MSPASNVPGRSASGREASRPRVQEVPSSAEKAGGTTSLTQRIHKAVLPQLSERDSIFATHYADDSDDSRGVTPPSAEGSTKPLLHPAVPQPRKPARPAAQSQWQHRWSMSEAMPVQTSLLGVDGEAGEGSTTPRADDHQRETYRSWREGNAKPEGMTIAESQREQAPEANVERLIDARMPSETRTPNLRGRKASHYLGVFREREDEVKGNWKKDVPLAVEEAVEEEPEDTVTPKERHLPHELLEEIRKSTRRRQTVQAKEAGKAEAPEYIKSAQYIPHKGRRVDDSPDDKQVSLNQRGEAPEKKDTSDHVDIAIRQGDTSDCLQGDLSEPSSLPKFEPLPSPALVDKNVKSDSDYESDYTGYESLPEPDEARATGGLRHQLDVARGVPSDSRRPPVGVVELKPYRHQVGGHTALYRFSRRAVCKQLNSKENMFYETVEKYHPELLGFMPRYIGVLNVTYRKDKPKAVPEVKVSSAPDKSPADTPRVFSHSAQASNSIPHVVFDNNRHLIPFDLFPAPARPATSGAMQPRTASSMSDDDFLTRRRSSLREHSSWGFTSVNSKLRDHVLREVFSPPPIHRHDRRERAQHSRLLQTLRPHANSNQAAPLSPADLLSGHERSSSDGLHQSGLSRSAEAHLSDQLPHAIRRRHSGGGLRKPANAEGERQDLEYHENDTFVPEATKTPTTDMRKSVLTSQLAAAKAAEPDLDTEPRNPETSLVQHDERVEHFLLLEDLTAGMQKPCVLDLKMGTRQYGVDADSKKQKSQKRKCKMTTSLELGVRVCGMQVYNVKAQRYHFEDKYVGRDIKAGKEFREALQRFFFDGIGYSQAVQHIPSLLEKLTDLDKIIRKLPSYRLYASSLLLIYDRGDADEKGRSRPVSRSLEDGKGEESHHHTTQYKGIKLKIVDFANCVTSERIEEVLLKPCPPAHPYDVDRGYVRGLRTLRLYFRRIWEELNDVKRHVERGEGEGMGVPSARVVGGNGSASLSARGWSEVGVGDEGGEMST</sequence>
<protein>
    <recommendedName>
        <fullName evidence="4">Kinase</fullName>
        <ecNumber evidence="4">2.7.-.-</ecNumber>
    </recommendedName>
</protein>
<feature type="region of interest" description="Disordered" evidence="5">
    <location>
        <begin position="519"/>
        <end position="543"/>
    </location>
</feature>
<evidence type="ECO:0000256" key="3">
    <source>
        <dbReference type="ARBA" id="ARBA00022777"/>
    </source>
</evidence>
<dbReference type="GO" id="GO:0005634">
    <property type="term" value="C:nucleus"/>
    <property type="evidence" value="ECO:0007669"/>
    <property type="project" value="TreeGrafter"/>
</dbReference>
<dbReference type="GO" id="GO:0005737">
    <property type="term" value="C:cytoplasm"/>
    <property type="evidence" value="ECO:0007669"/>
    <property type="project" value="TreeGrafter"/>
</dbReference>
<feature type="region of interest" description="Disordered" evidence="5">
    <location>
        <begin position="979"/>
        <end position="1001"/>
    </location>
</feature>
<dbReference type="GO" id="GO:0000824">
    <property type="term" value="F:inositol-1,4,5,6-tetrakisphosphate 3-kinase activity"/>
    <property type="evidence" value="ECO:0007669"/>
    <property type="project" value="TreeGrafter"/>
</dbReference>
<feature type="region of interest" description="Disordered" evidence="5">
    <location>
        <begin position="122"/>
        <end position="190"/>
    </location>
</feature>
<keyword evidence="2 4" id="KW-0808">Transferase</keyword>
<name>A0A6A7BPS7_9PEZI</name>
<dbReference type="SUPFAM" id="SSF56104">
    <property type="entry name" value="SAICAR synthase-like"/>
    <property type="match status" value="1"/>
</dbReference>
<feature type="compositionally biased region" description="Basic and acidic residues" evidence="5">
    <location>
        <begin position="134"/>
        <end position="151"/>
    </location>
</feature>
<gene>
    <name evidence="6" type="ORF">K470DRAFT_223555</name>
</gene>
<dbReference type="PANTHER" id="PTHR12400:SF21">
    <property type="entry name" value="KINASE"/>
    <property type="match status" value="1"/>
</dbReference>
<dbReference type="InterPro" id="IPR038286">
    <property type="entry name" value="IPK_sf"/>
</dbReference>
<organism evidence="6 7">
    <name type="scientific">Piedraia hortae CBS 480.64</name>
    <dbReference type="NCBI Taxonomy" id="1314780"/>
    <lineage>
        <taxon>Eukaryota</taxon>
        <taxon>Fungi</taxon>
        <taxon>Dikarya</taxon>
        <taxon>Ascomycota</taxon>
        <taxon>Pezizomycotina</taxon>
        <taxon>Dothideomycetes</taxon>
        <taxon>Dothideomycetidae</taxon>
        <taxon>Capnodiales</taxon>
        <taxon>Piedraiaceae</taxon>
        <taxon>Piedraia</taxon>
    </lineage>
</organism>
<feature type="compositionally biased region" description="Basic and acidic residues" evidence="5">
    <location>
        <begin position="878"/>
        <end position="889"/>
    </location>
</feature>
<feature type="compositionally biased region" description="Basic and acidic residues" evidence="5">
    <location>
        <begin position="299"/>
        <end position="312"/>
    </location>
</feature>
<feature type="compositionally biased region" description="Basic and acidic residues" evidence="5">
    <location>
        <begin position="660"/>
        <end position="672"/>
    </location>
</feature>
<feature type="compositionally biased region" description="Basic and acidic residues" evidence="5">
    <location>
        <begin position="231"/>
        <end position="248"/>
    </location>
</feature>
<dbReference type="GO" id="GO:0046854">
    <property type="term" value="P:phosphatidylinositol phosphate biosynthetic process"/>
    <property type="evidence" value="ECO:0007669"/>
    <property type="project" value="TreeGrafter"/>
</dbReference>
<dbReference type="Proteomes" id="UP000799421">
    <property type="component" value="Unassembled WGS sequence"/>
</dbReference>
<evidence type="ECO:0000313" key="6">
    <source>
        <dbReference type="EMBL" id="KAF2857346.1"/>
    </source>
</evidence>
<proteinExistence type="inferred from homology"/>
<evidence type="ECO:0000256" key="2">
    <source>
        <dbReference type="ARBA" id="ARBA00022679"/>
    </source>
</evidence>
<accession>A0A6A7BPS7</accession>
<evidence type="ECO:0000256" key="4">
    <source>
        <dbReference type="RuleBase" id="RU363090"/>
    </source>
</evidence>
<feature type="region of interest" description="Disordered" evidence="5">
    <location>
        <begin position="221"/>
        <end position="372"/>
    </location>
</feature>
<dbReference type="OrthoDB" id="2573163at2759"/>
<reference evidence="6" key="1">
    <citation type="journal article" date="2020" name="Stud. Mycol.">
        <title>101 Dothideomycetes genomes: a test case for predicting lifestyles and emergence of pathogens.</title>
        <authorList>
            <person name="Haridas S."/>
            <person name="Albert R."/>
            <person name="Binder M."/>
            <person name="Bloem J."/>
            <person name="Labutti K."/>
            <person name="Salamov A."/>
            <person name="Andreopoulos B."/>
            <person name="Baker S."/>
            <person name="Barry K."/>
            <person name="Bills G."/>
            <person name="Bluhm B."/>
            <person name="Cannon C."/>
            <person name="Castanera R."/>
            <person name="Culley D."/>
            <person name="Daum C."/>
            <person name="Ezra D."/>
            <person name="Gonzalez J."/>
            <person name="Henrissat B."/>
            <person name="Kuo A."/>
            <person name="Liang C."/>
            <person name="Lipzen A."/>
            <person name="Lutzoni F."/>
            <person name="Magnuson J."/>
            <person name="Mondo S."/>
            <person name="Nolan M."/>
            <person name="Ohm R."/>
            <person name="Pangilinan J."/>
            <person name="Park H.-J."/>
            <person name="Ramirez L."/>
            <person name="Alfaro M."/>
            <person name="Sun H."/>
            <person name="Tritt A."/>
            <person name="Yoshinaga Y."/>
            <person name="Zwiers L.-H."/>
            <person name="Turgeon B."/>
            <person name="Goodwin S."/>
            <person name="Spatafora J."/>
            <person name="Crous P."/>
            <person name="Grigoriev I."/>
        </authorList>
    </citation>
    <scope>NUCLEOTIDE SEQUENCE</scope>
    <source>
        <strain evidence="6">CBS 480.64</strain>
    </source>
</reference>
<feature type="region of interest" description="Disordered" evidence="5">
    <location>
        <begin position="867"/>
        <end position="891"/>
    </location>
</feature>
<dbReference type="InterPro" id="IPR005522">
    <property type="entry name" value="IPK"/>
</dbReference>
<keyword evidence="3 4" id="KW-0418">Kinase</keyword>
<dbReference type="GO" id="GO:0008440">
    <property type="term" value="F:inositol-1,4,5-trisphosphate 3-kinase activity"/>
    <property type="evidence" value="ECO:0007669"/>
    <property type="project" value="TreeGrafter"/>
</dbReference>